<dbReference type="GO" id="GO:0061630">
    <property type="term" value="F:ubiquitin protein ligase activity"/>
    <property type="evidence" value="ECO:0007669"/>
    <property type="project" value="TreeGrafter"/>
</dbReference>
<evidence type="ECO:0000256" key="9">
    <source>
        <dbReference type="SAM" id="MobiDB-lite"/>
    </source>
</evidence>
<evidence type="ECO:0000256" key="6">
    <source>
        <dbReference type="ARBA" id="ARBA00022840"/>
    </source>
</evidence>
<dbReference type="InterPro" id="IPR014001">
    <property type="entry name" value="Helicase_ATP-bd"/>
</dbReference>
<evidence type="ECO:0000256" key="7">
    <source>
        <dbReference type="PROSITE-ProRule" id="PRU00175"/>
    </source>
</evidence>
<dbReference type="CDD" id="cd18070">
    <property type="entry name" value="DEXQc_SHPRH"/>
    <property type="match status" value="1"/>
</dbReference>
<reference evidence="13" key="2">
    <citation type="journal article" date="2018" name="Nat. Commun.">
        <title>Extreme sensitivity to ultraviolet light in the fungal pathogen causing white-nose syndrome of bats.</title>
        <authorList>
            <person name="Palmer J.M."/>
            <person name="Drees K.P."/>
            <person name="Foster J.T."/>
            <person name="Lindner D.L."/>
        </authorList>
    </citation>
    <scope>NUCLEOTIDE SEQUENCE [LARGE SCALE GENOMIC DNA]</scope>
    <source>
        <strain evidence="13">UAMH 10579</strain>
    </source>
</reference>
<dbReference type="InterPro" id="IPR049730">
    <property type="entry name" value="SNF2/RAD54-like_C"/>
</dbReference>
<dbReference type="Gene3D" id="3.40.50.10810">
    <property type="entry name" value="Tandem AAA-ATPase domain"/>
    <property type="match status" value="1"/>
</dbReference>
<dbReference type="InterPro" id="IPR000330">
    <property type="entry name" value="SNF2_N"/>
</dbReference>
<evidence type="ECO:0000313" key="13">
    <source>
        <dbReference type="Proteomes" id="UP000091956"/>
    </source>
</evidence>
<dbReference type="InterPro" id="IPR017907">
    <property type="entry name" value="Znf_RING_CS"/>
</dbReference>
<feature type="domain" description="RING-type" evidence="10">
    <location>
        <begin position="1169"/>
        <end position="1207"/>
    </location>
</feature>
<name>A0A1B8GR75_9PEZI</name>
<dbReference type="EMBL" id="KV460217">
    <property type="protein sequence ID" value="OBT98335.1"/>
    <property type="molecule type" value="Genomic_DNA"/>
</dbReference>
<accession>A0A1B8GR75</accession>
<dbReference type="SUPFAM" id="SSF52540">
    <property type="entry name" value="P-loop containing nucleoside triphosphate hydrolases"/>
    <property type="match status" value="2"/>
</dbReference>
<dbReference type="SMART" id="SM00487">
    <property type="entry name" value="DEXDc"/>
    <property type="match status" value="1"/>
</dbReference>
<reference evidence="12 13" key="1">
    <citation type="submission" date="2016-03" db="EMBL/GenBank/DDBJ databases">
        <title>Comparative genomics of Pseudogymnoascus destructans, the fungus causing white-nose syndrome of bats.</title>
        <authorList>
            <person name="Palmer J.M."/>
            <person name="Drees K.P."/>
            <person name="Foster J.T."/>
            <person name="Lindner D.L."/>
        </authorList>
    </citation>
    <scope>NUCLEOTIDE SEQUENCE [LARGE SCALE GENOMIC DNA]</scope>
    <source>
        <strain evidence="12 13">UAMH 10579</strain>
    </source>
</reference>
<evidence type="ECO:0000256" key="4">
    <source>
        <dbReference type="ARBA" id="ARBA00022801"/>
    </source>
</evidence>
<keyword evidence="13" id="KW-1185">Reference proteome</keyword>
<dbReference type="InterPro" id="IPR027417">
    <property type="entry name" value="P-loop_NTPase"/>
</dbReference>
<dbReference type="CDD" id="cd18793">
    <property type="entry name" value="SF2_C_SNF"/>
    <property type="match status" value="1"/>
</dbReference>
<dbReference type="InterPro" id="IPR001650">
    <property type="entry name" value="Helicase_C-like"/>
</dbReference>
<evidence type="ECO:0008006" key="14">
    <source>
        <dbReference type="Google" id="ProtNLM"/>
    </source>
</evidence>
<dbReference type="GO" id="GO:0008270">
    <property type="term" value="F:zinc ion binding"/>
    <property type="evidence" value="ECO:0007669"/>
    <property type="project" value="UniProtKB-KW"/>
</dbReference>
<dbReference type="PROSITE" id="PS50089">
    <property type="entry name" value="ZF_RING_2"/>
    <property type="match status" value="1"/>
</dbReference>
<dbReference type="GO" id="GO:0005524">
    <property type="term" value="F:ATP binding"/>
    <property type="evidence" value="ECO:0007669"/>
    <property type="project" value="InterPro"/>
</dbReference>
<keyword evidence="5" id="KW-0862">Zinc</keyword>
<dbReference type="InterPro" id="IPR052583">
    <property type="entry name" value="ATP-helicase/E3_Ub-Ligase"/>
</dbReference>
<dbReference type="Pfam" id="PF00271">
    <property type="entry name" value="Helicase_C"/>
    <property type="match status" value="1"/>
</dbReference>
<proteinExistence type="predicted"/>
<dbReference type="SUPFAM" id="SSF57850">
    <property type="entry name" value="RING/U-box"/>
    <property type="match status" value="1"/>
</dbReference>
<dbReference type="Pfam" id="PF13639">
    <property type="entry name" value="zf-RING_2"/>
    <property type="match status" value="1"/>
</dbReference>
<dbReference type="Pfam" id="PF00176">
    <property type="entry name" value="SNF2-rel_dom"/>
    <property type="match status" value="1"/>
</dbReference>
<dbReference type="PANTHER" id="PTHR45865">
    <property type="entry name" value="E3 UBIQUITIN-PROTEIN LIGASE SHPRH FAMILY MEMBER"/>
    <property type="match status" value="1"/>
</dbReference>
<sequence>MAPLTNPRSRENGVDQQMADVDISNKGYCPSSIVEYLERMTTLPEPKFQEPPSKRQRLDSDSNLDYMVVKRSSLTLTFRQSPRKNARPPLTYQSETAGTRVEGSGDEVMLRITDNGGRDWNILDGTFHADNVPIRDINIAGLIPLHAHHKHNPTAHGRLWAETTFSLSVEGGFEVLLLTWTVKWNLCPSLAYISATLPKRRDLESVLEAYFPDPAQSNNKGARILPQDFYNSVHVPEKDDTAAALIEIPELKTELYPFQKRSVRWLLEREGVQWSAEDKRLKSTVKPEKTPCSFYEVVDEDGRTCWVSSLLQAATRNLSAYKAAEDELIGGLLVEEMGLGKTLEITALITLHKGRPDNLQTIVDPYTSQEAIPIKTTLIITPPSILQQWQSELARHAPSLKVMHYQGKTKHKRLSDEQLVDMIAEHDVVLTTYRILAGEIHHATPGPGRVSRHLGGPQQNMSIFTHFRWWRCVLDEAQMIEGSVTNAAIMAQMVPRVNSWGVTGTPVKKDVEDLFGLLKFIRYEPFGILRWTWTAILHNPPAFQSLFQRIALRHTKSIVRNELQLPPQKRYVITMPFTPVEEQHYQSLFQKMCAECGVDLEGGPLADDWDPTRIRTLERMRVWLSRLRQSALHPEIGVKNRRALGRKDGPLRTVEEVLETMLEQTELSIRGDQRTLHLTRLKRGQTLENSPRVKEALEIWKRVLADANAAVSLCREQLQSEIDSPKVNMALDGGPLLDDDEISSGDNSDIDDLEPGAESTLRVGALRNRLNAALEIQHMAVFFCANAYFQIKSNEEMTKPDSEEFLELEKLEAEGYQQAKMIRQEILKEIFRKNTKPMERLAKKASSEDFLTIPEFHIKTQKGGIESTILLQQLDGLAAALDAQANQLDEWRETTIQNLLQPLVDEEGVIEMTGEEYLQSTELQQEIVIYVLALRAVIEDRHDALTGQENQLVKHEVKVAMKQAKDDIEQAEAEEAEAIVDQAEAQEAEAVVHQAEADAEADIELAEAGKWSLPRRTLELLQARAELKPPKAMGSVKGILSELRTLSSQLRMDATKGSSRAANELAIIERNMAIVRPHLDKQLKAVMALRQEIDEFTSLMNLRVEYYRQLQQISDMVLPLGEDSPPDLAITLLETEQKLAAKIATTSSKLRYLVHLKEESEEDAEGKDCLICTVPFENGSLTVCGHIFCKECMGLWFRGHKNCPACKRELTINDLHDITYKPRELKMAEEAPITPHNQDRALVSPSKKLGIYSQISKDTLAQIKNIDLVGPSFTTKVDTLCRHLLWLREADPFAKSIIFSQFSDFLVILGRAFTHHRIGYSTIDKPGGIEKFKNDAATECFLLHAKSQSSGLNLVNASHVFLCEPLINTALELQAIARVDRIGQQQSTTVWLYLIDGTVEEAIYDISVRRRMEHMGGASTAPSKESTPELADRKIEVANSLELQQAPLANLLAKGKESGEFVGNDDLWECLFGNRKRAVEGAAAAEERLDREVARHFGAEAAEARIANGE</sequence>
<organism evidence="12 13">
    <name type="scientific">Pseudogymnoascus verrucosus</name>
    <dbReference type="NCBI Taxonomy" id="342668"/>
    <lineage>
        <taxon>Eukaryota</taxon>
        <taxon>Fungi</taxon>
        <taxon>Dikarya</taxon>
        <taxon>Ascomycota</taxon>
        <taxon>Pezizomycotina</taxon>
        <taxon>Leotiomycetes</taxon>
        <taxon>Thelebolales</taxon>
        <taxon>Thelebolaceae</taxon>
        <taxon>Pseudogymnoascus</taxon>
    </lineage>
</organism>
<evidence type="ECO:0000256" key="3">
    <source>
        <dbReference type="ARBA" id="ARBA00022771"/>
    </source>
</evidence>
<dbReference type="STRING" id="342668.A0A1B8GR75"/>
<dbReference type="PROSITE" id="PS00518">
    <property type="entry name" value="ZF_RING_1"/>
    <property type="match status" value="1"/>
</dbReference>
<keyword evidence="3 7" id="KW-0863">Zinc-finger</keyword>
<dbReference type="RefSeq" id="XP_018132068.1">
    <property type="nucleotide sequence ID" value="XM_018272727.2"/>
</dbReference>
<dbReference type="InterPro" id="IPR059033">
    <property type="entry name" value="C144_05_dom"/>
</dbReference>
<evidence type="ECO:0000256" key="1">
    <source>
        <dbReference type="ARBA" id="ARBA00022723"/>
    </source>
</evidence>
<dbReference type="OrthoDB" id="5330228at2759"/>
<protein>
    <recommendedName>
        <fullName evidence="14">E3 ubiquitin-protein ligase irc20</fullName>
    </recommendedName>
</protein>
<gene>
    <name evidence="12" type="ORF">VE01_03231</name>
</gene>
<dbReference type="PANTHER" id="PTHR45865:SF1">
    <property type="entry name" value="E3 UBIQUITIN-PROTEIN LIGASE SHPRH"/>
    <property type="match status" value="1"/>
</dbReference>
<dbReference type="Gene3D" id="3.30.40.10">
    <property type="entry name" value="Zinc/RING finger domain, C3HC4 (zinc finger)"/>
    <property type="match status" value="1"/>
</dbReference>
<dbReference type="GO" id="GO:0006974">
    <property type="term" value="P:DNA damage response"/>
    <property type="evidence" value="ECO:0007669"/>
    <property type="project" value="TreeGrafter"/>
</dbReference>
<dbReference type="Proteomes" id="UP000091956">
    <property type="component" value="Unassembled WGS sequence"/>
</dbReference>
<evidence type="ECO:0000259" key="11">
    <source>
        <dbReference type="PROSITE" id="PS51192"/>
    </source>
</evidence>
<keyword evidence="1" id="KW-0479">Metal-binding</keyword>
<dbReference type="Pfam" id="PF26021">
    <property type="entry name" value="Ferritin_C144_05"/>
    <property type="match status" value="1"/>
</dbReference>
<dbReference type="InterPro" id="IPR038718">
    <property type="entry name" value="SNF2-like_sf"/>
</dbReference>
<dbReference type="InterPro" id="IPR013083">
    <property type="entry name" value="Znf_RING/FYVE/PHD"/>
</dbReference>
<evidence type="ECO:0000256" key="2">
    <source>
        <dbReference type="ARBA" id="ARBA00022741"/>
    </source>
</evidence>
<evidence type="ECO:0000313" key="12">
    <source>
        <dbReference type="EMBL" id="OBT98335.1"/>
    </source>
</evidence>
<dbReference type="InterPro" id="IPR001841">
    <property type="entry name" value="Znf_RING"/>
</dbReference>
<keyword evidence="2" id="KW-0547">Nucleotide-binding</keyword>
<dbReference type="GO" id="GO:0000209">
    <property type="term" value="P:protein polyubiquitination"/>
    <property type="evidence" value="ECO:0007669"/>
    <property type="project" value="TreeGrafter"/>
</dbReference>
<feature type="coiled-coil region" evidence="8">
    <location>
        <begin position="954"/>
        <end position="988"/>
    </location>
</feature>
<dbReference type="GO" id="GO:0016787">
    <property type="term" value="F:hydrolase activity"/>
    <property type="evidence" value="ECO:0007669"/>
    <property type="project" value="UniProtKB-KW"/>
</dbReference>
<keyword evidence="8" id="KW-0175">Coiled coil</keyword>
<feature type="domain" description="Helicase ATP-binding" evidence="11">
    <location>
        <begin position="322"/>
        <end position="524"/>
    </location>
</feature>
<keyword evidence="6" id="KW-0067">ATP-binding</keyword>
<evidence type="ECO:0000256" key="5">
    <source>
        <dbReference type="ARBA" id="ARBA00022833"/>
    </source>
</evidence>
<feature type="region of interest" description="Disordered" evidence="9">
    <location>
        <begin position="1"/>
        <end position="21"/>
    </location>
</feature>
<dbReference type="GeneID" id="28836617"/>
<evidence type="ECO:0000259" key="10">
    <source>
        <dbReference type="PROSITE" id="PS50089"/>
    </source>
</evidence>
<evidence type="ECO:0000256" key="8">
    <source>
        <dbReference type="SAM" id="Coils"/>
    </source>
</evidence>
<dbReference type="Gene3D" id="3.40.50.300">
    <property type="entry name" value="P-loop containing nucleotide triphosphate hydrolases"/>
    <property type="match status" value="1"/>
</dbReference>
<dbReference type="GO" id="GO:0005634">
    <property type="term" value="C:nucleus"/>
    <property type="evidence" value="ECO:0007669"/>
    <property type="project" value="TreeGrafter"/>
</dbReference>
<keyword evidence="4" id="KW-0378">Hydrolase</keyword>
<dbReference type="PROSITE" id="PS51192">
    <property type="entry name" value="HELICASE_ATP_BIND_1"/>
    <property type="match status" value="1"/>
</dbReference>